<dbReference type="EMBL" id="FNEG01000008">
    <property type="protein sequence ID" value="SDJ75711.1"/>
    <property type="molecule type" value="Genomic_DNA"/>
</dbReference>
<organism evidence="2 4">
    <name type="scientific">Chryseobacterium jejuense</name>
    <dbReference type="NCBI Taxonomy" id="445960"/>
    <lineage>
        <taxon>Bacteria</taxon>
        <taxon>Pseudomonadati</taxon>
        <taxon>Bacteroidota</taxon>
        <taxon>Flavobacteriia</taxon>
        <taxon>Flavobacteriales</taxon>
        <taxon>Weeksellaceae</taxon>
        <taxon>Chryseobacterium group</taxon>
        <taxon>Chryseobacterium</taxon>
    </lineage>
</organism>
<sequence length="41" mass="4686">MNFMIYLGGLKPTSIELKTANLTKHLPWLSETPLRSKNINN</sequence>
<proteinExistence type="predicted"/>
<reference evidence="2 4" key="2">
    <citation type="submission" date="2018-06" db="EMBL/GenBank/DDBJ databases">
        <authorList>
            <consortium name="Pathogen Informatics"/>
            <person name="Doyle S."/>
        </authorList>
    </citation>
    <scope>NUCLEOTIDE SEQUENCE [LARGE SCALE GENOMIC DNA]</scope>
    <source>
        <strain evidence="2 4">NCTC13492</strain>
    </source>
</reference>
<evidence type="ECO:0000313" key="4">
    <source>
        <dbReference type="Proteomes" id="UP000251670"/>
    </source>
</evidence>
<dbReference type="STRING" id="445960.SAMN05421542_4337"/>
<reference evidence="1 3" key="1">
    <citation type="submission" date="2016-10" db="EMBL/GenBank/DDBJ databases">
        <authorList>
            <person name="Varghese N."/>
            <person name="Submissions S."/>
        </authorList>
    </citation>
    <scope>NUCLEOTIDE SEQUENCE [LARGE SCALE GENOMIC DNA]</scope>
    <source>
        <strain evidence="1 3">DSM 19299</strain>
    </source>
</reference>
<dbReference type="AlphaFoldDB" id="A0A2X2WWN4"/>
<dbReference type="EMBL" id="UAWB01000003">
    <property type="protein sequence ID" value="SQB42701.1"/>
    <property type="molecule type" value="Genomic_DNA"/>
</dbReference>
<keyword evidence="3" id="KW-1185">Reference proteome</keyword>
<dbReference type="Proteomes" id="UP000199426">
    <property type="component" value="Unassembled WGS sequence"/>
</dbReference>
<evidence type="ECO:0000313" key="3">
    <source>
        <dbReference type="Proteomes" id="UP000199426"/>
    </source>
</evidence>
<evidence type="ECO:0000313" key="1">
    <source>
        <dbReference type="EMBL" id="SDJ75711.1"/>
    </source>
</evidence>
<gene>
    <name evidence="2" type="ORF">NCTC13492_01966</name>
    <name evidence="1" type="ORF">SAMN05421542_4337</name>
</gene>
<accession>A0A2X2WWN4</accession>
<name>A0A2X2WWN4_CHRJE</name>
<dbReference type="Proteomes" id="UP000251670">
    <property type="component" value="Unassembled WGS sequence"/>
</dbReference>
<protein>
    <submittedName>
        <fullName evidence="2">Uncharacterized protein</fullName>
    </submittedName>
</protein>
<evidence type="ECO:0000313" key="2">
    <source>
        <dbReference type="EMBL" id="SQB42701.1"/>
    </source>
</evidence>